<feature type="region of interest" description="Disordered" evidence="1">
    <location>
        <begin position="132"/>
        <end position="152"/>
    </location>
</feature>
<dbReference type="OrthoDB" id="176420at2157"/>
<accession>A0A6B0GDH0</accession>
<organism evidence="2 3">
    <name type="scientific">Halomarina oriensis</name>
    <dbReference type="NCBI Taxonomy" id="671145"/>
    <lineage>
        <taxon>Archaea</taxon>
        <taxon>Methanobacteriati</taxon>
        <taxon>Methanobacteriota</taxon>
        <taxon>Stenosarchaea group</taxon>
        <taxon>Halobacteria</taxon>
        <taxon>Halobacteriales</taxon>
        <taxon>Natronomonadaceae</taxon>
        <taxon>Halomarina</taxon>
    </lineage>
</organism>
<reference evidence="2 3" key="1">
    <citation type="submission" date="2019-12" db="EMBL/GenBank/DDBJ databases">
        <title>Halocatena pleomorpha gen. nov. sp. nov., an extremely halophilic archaeon of family Halobacteriaceae isolated from saltpan soil.</title>
        <authorList>
            <person name="Pal Y."/>
            <person name="Verma A."/>
            <person name="Krishnamurthi S."/>
            <person name="Kumar P."/>
        </authorList>
    </citation>
    <scope>NUCLEOTIDE SEQUENCE [LARGE SCALE GENOMIC DNA]</scope>
    <source>
        <strain evidence="2 3">JCM 16495</strain>
    </source>
</reference>
<proteinExistence type="predicted"/>
<sequence>MTRDTTDETPVSPTKYVARCETCGMHVESDDQPSLDLATDRLNGTATRKSVCGHSFVTYEPRNVATDGGRDLEERRVDALEGIEAQLRYQNAALCELIATVEHVGLANIGVEEPRSGSRSYRALQTALDDHDFTRQEKADETGLGGFGRDFR</sequence>
<name>A0A6B0GDH0_9EURY</name>
<dbReference type="Proteomes" id="UP000451471">
    <property type="component" value="Unassembled WGS sequence"/>
</dbReference>
<evidence type="ECO:0000313" key="2">
    <source>
        <dbReference type="EMBL" id="MWG32956.1"/>
    </source>
</evidence>
<gene>
    <name evidence="2" type="ORF">GQS65_00350</name>
</gene>
<feature type="compositionally biased region" description="Gly residues" evidence="1">
    <location>
        <begin position="143"/>
        <end position="152"/>
    </location>
</feature>
<comment type="caution">
    <text evidence="2">The sequence shown here is derived from an EMBL/GenBank/DDBJ whole genome shotgun (WGS) entry which is preliminary data.</text>
</comment>
<evidence type="ECO:0000256" key="1">
    <source>
        <dbReference type="SAM" id="MobiDB-lite"/>
    </source>
</evidence>
<dbReference type="RefSeq" id="WP_158202684.1">
    <property type="nucleotide sequence ID" value="NZ_WSZK01000001.1"/>
</dbReference>
<feature type="compositionally biased region" description="Basic and acidic residues" evidence="1">
    <location>
        <begin position="132"/>
        <end position="141"/>
    </location>
</feature>
<evidence type="ECO:0000313" key="3">
    <source>
        <dbReference type="Proteomes" id="UP000451471"/>
    </source>
</evidence>
<protein>
    <submittedName>
        <fullName evidence="2">Uncharacterized protein</fullName>
    </submittedName>
</protein>
<keyword evidence="3" id="KW-1185">Reference proteome</keyword>
<dbReference type="AlphaFoldDB" id="A0A6B0GDH0"/>
<dbReference type="EMBL" id="WSZK01000001">
    <property type="protein sequence ID" value="MWG32956.1"/>
    <property type="molecule type" value="Genomic_DNA"/>
</dbReference>